<reference evidence="6 7" key="1">
    <citation type="journal article" date="2014" name="J. Biotechnol.">
        <title>Complete genome sequence of the actinobacterium Actinoplanes friuliensis HAG 010964, producer of the lipopeptide antibiotic friulimycin.</title>
        <authorList>
            <person name="Ruckert C."/>
            <person name="Szczepanowski R."/>
            <person name="Albersmeier A."/>
            <person name="Goesmann A."/>
            <person name="Fischer N."/>
            <person name="Steinkamper A."/>
            <person name="Puhler A."/>
            <person name="Biener R."/>
            <person name="Schwartz D."/>
            <person name="Kalinowski J."/>
        </authorList>
    </citation>
    <scope>NUCLEOTIDE SEQUENCE [LARGE SCALE GENOMIC DNA]</scope>
    <source>
        <strain evidence="6 7">DSM 7358</strain>
    </source>
</reference>
<dbReference type="KEGG" id="afs:AFR_30270"/>
<feature type="domain" description="HTH crp-type" evidence="5">
    <location>
        <begin position="131"/>
        <end position="205"/>
    </location>
</feature>
<dbReference type="InterPro" id="IPR012318">
    <property type="entry name" value="HTH_CRP"/>
</dbReference>
<accession>U5W591</accession>
<dbReference type="InterPro" id="IPR036390">
    <property type="entry name" value="WH_DNA-bd_sf"/>
</dbReference>
<dbReference type="SUPFAM" id="SSF46785">
    <property type="entry name" value="Winged helix' DNA-binding domain"/>
    <property type="match status" value="1"/>
</dbReference>
<organism evidence="6 7">
    <name type="scientific">Actinoplanes friuliensis DSM 7358</name>
    <dbReference type="NCBI Taxonomy" id="1246995"/>
    <lineage>
        <taxon>Bacteria</taxon>
        <taxon>Bacillati</taxon>
        <taxon>Actinomycetota</taxon>
        <taxon>Actinomycetes</taxon>
        <taxon>Micromonosporales</taxon>
        <taxon>Micromonosporaceae</taxon>
        <taxon>Actinoplanes</taxon>
    </lineage>
</organism>
<dbReference type="InterPro" id="IPR050397">
    <property type="entry name" value="Env_Response_Regulators"/>
</dbReference>
<dbReference type="PATRIC" id="fig|1246995.3.peg.6129"/>
<keyword evidence="1" id="KW-0805">Transcription regulation</keyword>
<dbReference type="PANTHER" id="PTHR24567">
    <property type="entry name" value="CRP FAMILY TRANSCRIPTIONAL REGULATORY PROTEIN"/>
    <property type="match status" value="1"/>
</dbReference>
<dbReference type="InterPro" id="IPR000595">
    <property type="entry name" value="cNMP-bd_dom"/>
</dbReference>
<evidence type="ECO:0000256" key="2">
    <source>
        <dbReference type="ARBA" id="ARBA00023125"/>
    </source>
</evidence>
<dbReference type="GO" id="GO:0003700">
    <property type="term" value="F:DNA-binding transcription factor activity"/>
    <property type="evidence" value="ECO:0007669"/>
    <property type="project" value="TreeGrafter"/>
</dbReference>
<dbReference type="Gene3D" id="2.60.120.10">
    <property type="entry name" value="Jelly Rolls"/>
    <property type="match status" value="1"/>
</dbReference>
<dbReference type="Gene3D" id="1.10.10.10">
    <property type="entry name" value="Winged helix-like DNA-binding domain superfamily/Winged helix DNA-binding domain"/>
    <property type="match status" value="1"/>
</dbReference>
<dbReference type="InterPro" id="IPR036388">
    <property type="entry name" value="WH-like_DNA-bd_sf"/>
</dbReference>
<dbReference type="GO" id="GO:0003677">
    <property type="term" value="F:DNA binding"/>
    <property type="evidence" value="ECO:0007669"/>
    <property type="project" value="UniProtKB-KW"/>
</dbReference>
<dbReference type="SMART" id="SM00100">
    <property type="entry name" value="cNMP"/>
    <property type="match status" value="1"/>
</dbReference>
<dbReference type="InterPro" id="IPR014710">
    <property type="entry name" value="RmlC-like_jellyroll"/>
</dbReference>
<dbReference type="PROSITE" id="PS50042">
    <property type="entry name" value="CNMP_BINDING_3"/>
    <property type="match status" value="1"/>
</dbReference>
<dbReference type="CDD" id="cd00038">
    <property type="entry name" value="CAP_ED"/>
    <property type="match status" value="1"/>
</dbReference>
<name>U5W591_9ACTN</name>
<dbReference type="STRING" id="1246995.AFR_30270"/>
<dbReference type="Pfam" id="PF13545">
    <property type="entry name" value="HTH_Crp_2"/>
    <property type="match status" value="1"/>
</dbReference>
<dbReference type="eggNOG" id="COG0664">
    <property type="taxonomic scope" value="Bacteria"/>
</dbReference>
<feature type="domain" description="Cyclic nucleotide-binding" evidence="4">
    <location>
        <begin position="1"/>
        <end position="100"/>
    </location>
</feature>
<dbReference type="EMBL" id="CP006272">
    <property type="protein sequence ID" value="AGZ44314.1"/>
    <property type="molecule type" value="Genomic_DNA"/>
</dbReference>
<evidence type="ECO:0000256" key="1">
    <source>
        <dbReference type="ARBA" id="ARBA00023015"/>
    </source>
</evidence>
<evidence type="ECO:0000313" key="7">
    <source>
        <dbReference type="Proteomes" id="UP000017746"/>
    </source>
</evidence>
<dbReference type="SUPFAM" id="SSF51206">
    <property type="entry name" value="cAMP-binding domain-like"/>
    <property type="match status" value="1"/>
</dbReference>
<dbReference type="AlphaFoldDB" id="U5W591"/>
<keyword evidence="3" id="KW-0804">Transcription</keyword>
<gene>
    <name evidence="6" type="ORF">AFR_30270</name>
</gene>
<dbReference type="GO" id="GO:0005829">
    <property type="term" value="C:cytosol"/>
    <property type="evidence" value="ECO:0007669"/>
    <property type="project" value="TreeGrafter"/>
</dbReference>
<dbReference type="PANTHER" id="PTHR24567:SF68">
    <property type="entry name" value="DNA-BINDING TRANSCRIPTIONAL DUAL REGULATOR CRP"/>
    <property type="match status" value="1"/>
</dbReference>
<dbReference type="PROSITE" id="PS51063">
    <property type="entry name" value="HTH_CRP_2"/>
    <property type="match status" value="1"/>
</dbReference>
<keyword evidence="7" id="KW-1185">Reference proteome</keyword>
<dbReference type="InterPro" id="IPR018490">
    <property type="entry name" value="cNMP-bd_dom_sf"/>
</dbReference>
<dbReference type="HOGENOM" id="CLU_075053_3_0_11"/>
<dbReference type="Pfam" id="PF00027">
    <property type="entry name" value="cNMP_binding"/>
    <property type="match status" value="1"/>
</dbReference>
<evidence type="ECO:0000259" key="5">
    <source>
        <dbReference type="PROSITE" id="PS51063"/>
    </source>
</evidence>
<evidence type="ECO:0000259" key="4">
    <source>
        <dbReference type="PROSITE" id="PS50042"/>
    </source>
</evidence>
<proteinExistence type="predicted"/>
<keyword evidence="2" id="KW-0238">DNA-binding</keyword>
<protein>
    <submittedName>
        <fullName evidence="6">Cyclic nucleotide-binding protein</fullName>
    </submittedName>
</protein>
<dbReference type="Proteomes" id="UP000017746">
    <property type="component" value="Chromosome"/>
</dbReference>
<evidence type="ECO:0000313" key="6">
    <source>
        <dbReference type="EMBL" id="AGZ44314.1"/>
    </source>
</evidence>
<sequence length="223" mass="24648">MAPQTANALLSLGVEQRVPAGRVLIREGSTESHVVIIRRGLTKVTAEMADGRSALLSIRVAGDILGEMSALSGSPRSATVTMCGSGLVRFVHRRDFTPFLNDFPGAAVELATMVGERLRWSNRRRIDFTSYPLKTRLARVLAELAELYGQERRHGALEIGVRLTQPELATMCGAAEITVHKALRDMRRSHLISTRYGRITVWNLPELRGSADMAPDQRRPDAY</sequence>
<evidence type="ECO:0000256" key="3">
    <source>
        <dbReference type="ARBA" id="ARBA00023163"/>
    </source>
</evidence>